<organism evidence="1 2">
    <name type="scientific">Neptunomonas qingdaonensis</name>
    <dbReference type="NCBI Taxonomy" id="1045558"/>
    <lineage>
        <taxon>Bacteria</taxon>
        <taxon>Pseudomonadati</taxon>
        <taxon>Pseudomonadota</taxon>
        <taxon>Gammaproteobacteria</taxon>
        <taxon>Oceanospirillales</taxon>
        <taxon>Oceanospirillaceae</taxon>
        <taxon>Neptunomonas</taxon>
    </lineage>
</organism>
<reference evidence="2" key="1">
    <citation type="submission" date="2016-10" db="EMBL/GenBank/DDBJ databases">
        <authorList>
            <person name="Varghese N."/>
            <person name="Submissions S."/>
        </authorList>
    </citation>
    <scope>NUCLEOTIDE SEQUENCE [LARGE SCALE GENOMIC DNA]</scope>
    <source>
        <strain evidence="2">CGMCC 1.10971</strain>
    </source>
</reference>
<proteinExistence type="predicted"/>
<dbReference type="Proteomes" id="UP000198623">
    <property type="component" value="Unassembled WGS sequence"/>
</dbReference>
<accession>A0A1I2N7T3</accession>
<name>A0A1I2N7T3_9GAMM</name>
<dbReference type="RefSeq" id="WP_177201082.1">
    <property type="nucleotide sequence ID" value="NZ_FOOU01000002.1"/>
</dbReference>
<keyword evidence="2" id="KW-1185">Reference proteome</keyword>
<evidence type="ECO:0000313" key="1">
    <source>
        <dbReference type="EMBL" id="SFF99160.1"/>
    </source>
</evidence>
<protein>
    <submittedName>
        <fullName evidence="1">Uncharacterized protein</fullName>
    </submittedName>
</protein>
<evidence type="ECO:0000313" key="2">
    <source>
        <dbReference type="Proteomes" id="UP000198623"/>
    </source>
</evidence>
<dbReference type="AlphaFoldDB" id="A0A1I2N7T3"/>
<dbReference type="EMBL" id="FOOU01000002">
    <property type="protein sequence ID" value="SFF99160.1"/>
    <property type="molecule type" value="Genomic_DNA"/>
</dbReference>
<gene>
    <name evidence="1" type="ORF">SAMN05216175_102318</name>
</gene>
<sequence>MDFLFANPFKIIHQPRLILHSAEVVELFSQLHFGKAFMQAGVALSTDINTRSKFRFAVVFFEKRTTMHFLWDQVMKSEKGFALAQGAETKTCPSWNFPGHQCGQLIILFVWT</sequence>